<reference evidence="2" key="1">
    <citation type="submission" date="2016-11" db="EMBL/GenBank/DDBJ databases">
        <authorList>
            <person name="Varghese N."/>
            <person name="Submissions S."/>
        </authorList>
    </citation>
    <scope>NUCLEOTIDE SEQUENCE [LARGE SCALE GENOMIC DNA]</scope>
    <source>
        <strain evidence="2">DSM 16785</strain>
    </source>
</reference>
<dbReference type="Proteomes" id="UP000184334">
    <property type="component" value="Unassembled WGS sequence"/>
</dbReference>
<evidence type="ECO:0000313" key="2">
    <source>
        <dbReference type="EMBL" id="SHF23597.1"/>
    </source>
</evidence>
<feature type="transmembrane region" description="Helical" evidence="1">
    <location>
        <begin position="124"/>
        <end position="147"/>
    </location>
</feature>
<dbReference type="RefSeq" id="WP_072865949.1">
    <property type="nucleotide sequence ID" value="NZ_FQUI01000050.1"/>
</dbReference>
<protein>
    <submittedName>
        <fullName evidence="2">Uncharacterized protein</fullName>
    </submittedName>
</protein>
<feature type="transmembrane region" description="Helical" evidence="1">
    <location>
        <begin position="93"/>
        <end position="112"/>
    </location>
</feature>
<feature type="transmembrane region" description="Helical" evidence="1">
    <location>
        <begin position="36"/>
        <end position="61"/>
    </location>
</feature>
<accession>A0A1M5A0G5</accession>
<keyword evidence="3" id="KW-1185">Reference proteome</keyword>
<feature type="transmembrane region" description="Helical" evidence="1">
    <location>
        <begin position="6"/>
        <end position="24"/>
    </location>
</feature>
<evidence type="ECO:0000256" key="1">
    <source>
        <dbReference type="SAM" id="Phobius"/>
    </source>
</evidence>
<sequence>MYLKIKKILTALFLSIAVILYLIAKIFRIAPNIIPLLLPTFIPLLNSIYYSIIFIVGFLFITNLFGLFFQAFPLVLLFFIPHVLFVYSKKNRFLISSLSAIIAIISILRFFPFYIPKYIFENKILYMISIIIYIFGINIYNIIVLELSKTIKGQIKKYLGVDL</sequence>
<dbReference type="EMBL" id="FQUI01000050">
    <property type="protein sequence ID" value="SHF23597.1"/>
    <property type="molecule type" value="Genomic_DNA"/>
</dbReference>
<organism evidence="2 3">
    <name type="scientific">Marinitoga hydrogenitolerans (strain DSM 16785 / JCM 12826 / AT1271)</name>
    <dbReference type="NCBI Taxonomy" id="1122195"/>
    <lineage>
        <taxon>Bacteria</taxon>
        <taxon>Thermotogati</taxon>
        <taxon>Thermotogota</taxon>
        <taxon>Thermotogae</taxon>
        <taxon>Petrotogales</taxon>
        <taxon>Petrotogaceae</taxon>
        <taxon>Marinitoga</taxon>
    </lineage>
</organism>
<proteinExistence type="predicted"/>
<keyword evidence="1" id="KW-0472">Membrane</keyword>
<name>A0A1M5A0G5_MARH1</name>
<dbReference type="STRING" id="1122195.SAMN02745164_02063"/>
<keyword evidence="1" id="KW-1133">Transmembrane helix</keyword>
<gene>
    <name evidence="2" type="ORF">SAMN02745164_02063</name>
</gene>
<feature type="transmembrane region" description="Helical" evidence="1">
    <location>
        <begin position="67"/>
        <end position="86"/>
    </location>
</feature>
<evidence type="ECO:0000313" key="3">
    <source>
        <dbReference type="Proteomes" id="UP000184334"/>
    </source>
</evidence>
<comment type="caution">
    <text evidence="2">The sequence shown here is derived from an EMBL/GenBank/DDBJ whole genome shotgun (WGS) entry which is preliminary data.</text>
</comment>
<dbReference type="AlphaFoldDB" id="A0A1M5A0G5"/>
<keyword evidence="1" id="KW-0812">Transmembrane</keyword>